<organism evidence="1 2">
    <name type="scientific">Polarella glacialis</name>
    <name type="common">Dinoflagellate</name>
    <dbReference type="NCBI Taxonomy" id="89957"/>
    <lineage>
        <taxon>Eukaryota</taxon>
        <taxon>Sar</taxon>
        <taxon>Alveolata</taxon>
        <taxon>Dinophyceae</taxon>
        <taxon>Suessiales</taxon>
        <taxon>Suessiaceae</taxon>
        <taxon>Polarella</taxon>
    </lineage>
</organism>
<accession>A0A813KHD0</accession>
<gene>
    <name evidence="1" type="ORF">PGLA2088_LOCUS32745</name>
</gene>
<reference evidence="1" key="1">
    <citation type="submission" date="2021-02" db="EMBL/GenBank/DDBJ databases">
        <authorList>
            <person name="Dougan E. K."/>
            <person name="Rhodes N."/>
            <person name="Thang M."/>
            <person name="Chan C."/>
        </authorList>
    </citation>
    <scope>NUCLEOTIDE SEQUENCE</scope>
</reference>
<dbReference type="EMBL" id="CAJNNW010030347">
    <property type="protein sequence ID" value="CAE8703200.1"/>
    <property type="molecule type" value="Genomic_DNA"/>
</dbReference>
<sequence>AEMPARPPPQTPQQLRQDELRVRCPALMQLLSLAEAAQSNDEASAREAPIRTSEVWGLFGGGSDFQSERLEKSQTGVATVIGSVRALYPMAAALGV</sequence>
<name>A0A813KHD0_POLGL</name>
<feature type="non-terminal residue" evidence="1">
    <location>
        <position position="1"/>
    </location>
</feature>
<evidence type="ECO:0000313" key="2">
    <source>
        <dbReference type="Proteomes" id="UP000626109"/>
    </source>
</evidence>
<proteinExistence type="predicted"/>
<comment type="caution">
    <text evidence="1">The sequence shown here is derived from an EMBL/GenBank/DDBJ whole genome shotgun (WGS) entry which is preliminary data.</text>
</comment>
<dbReference type="Proteomes" id="UP000626109">
    <property type="component" value="Unassembled WGS sequence"/>
</dbReference>
<protein>
    <submittedName>
        <fullName evidence="1">Uncharacterized protein</fullName>
    </submittedName>
</protein>
<evidence type="ECO:0000313" key="1">
    <source>
        <dbReference type="EMBL" id="CAE8703200.1"/>
    </source>
</evidence>
<dbReference type="AlphaFoldDB" id="A0A813KHD0"/>